<evidence type="ECO:0000313" key="3">
    <source>
        <dbReference type="Proteomes" id="UP000250043"/>
    </source>
</evidence>
<dbReference type="GO" id="GO:0003677">
    <property type="term" value="F:DNA binding"/>
    <property type="evidence" value="ECO:0007669"/>
    <property type="project" value="InterPro"/>
</dbReference>
<evidence type="ECO:0000259" key="1">
    <source>
        <dbReference type="SMART" id="SM00992"/>
    </source>
</evidence>
<protein>
    <recommendedName>
        <fullName evidence="1">Hemimethylated DNA-binding domain-containing protein</fullName>
    </recommendedName>
</protein>
<dbReference type="Proteomes" id="UP000250043">
    <property type="component" value="Unassembled WGS sequence"/>
</dbReference>
<organism evidence="2 3">
    <name type="scientific">Obba rivulosa</name>
    <dbReference type="NCBI Taxonomy" id="1052685"/>
    <lineage>
        <taxon>Eukaryota</taxon>
        <taxon>Fungi</taxon>
        <taxon>Dikarya</taxon>
        <taxon>Basidiomycota</taxon>
        <taxon>Agaricomycotina</taxon>
        <taxon>Agaricomycetes</taxon>
        <taxon>Polyporales</taxon>
        <taxon>Gelatoporiaceae</taxon>
        <taxon>Obba</taxon>
    </lineage>
</organism>
<evidence type="ECO:0000313" key="2">
    <source>
        <dbReference type="EMBL" id="OCH94687.1"/>
    </source>
</evidence>
<keyword evidence="3" id="KW-1185">Reference proteome</keyword>
<dbReference type="Gene3D" id="2.30.30.390">
    <property type="entry name" value="Hemimethylated DNA-binding domain"/>
    <property type="match status" value="1"/>
</dbReference>
<dbReference type="NCBIfam" id="TIGR02097">
    <property type="entry name" value="yccV"/>
    <property type="match status" value="1"/>
</dbReference>
<dbReference type="InterPro" id="IPR011722">
    <property type="entry name" value="Hemimethylated_DNA-bd_dom"/>
</dbReference>
<gene>
    <name evidence="2" type="ORF">OBBRIDRAFT_788940</name>
</gene>
<dbReference type="PANTHER" id="PTHR31350">
    <property type="entry name" value="SI:DKEY-261L7.2"/>
    <property type="match status" value="1"/>
</dbReference>
<reference evidence="2 3" key="1">
    <citation type="submission" date="2016-07" db="EMBL/GenBank/DDBJ databases">
        <title>Draft genome of the white-rot fungus Obba rivulosa 3A-2.</title>
        <authorList>
            <consortium name="DOE Joint Genome Institute"/>
            <person name="Miettinen O."/>
            <person name="Riley R."/>
            <person name="Acob R."/>
            <person name="Barry K."/>
            <person name="Cullen D."/>
            <person name="De Vries R."/>
            <person name="Hainaut M."/>
            <person name="Hatakka A."/>
            <person name="Henrissat B."/>
            <person name="Hilden K."/>
            <person name="Kuo R."/>
            <person name="Labutti K."/>
            <person name="Lipzen A."/>
            <person name="Makela M.R."/>
            <person name="Sandor L."/>
            <person name="Spatafora J.W."/>
            <person name="Grigoriev I.V."/>
            <person name="Hibbett D.S."/>
        </authorList>
    </citation>
    <scope>NUCLEOTIDE SEQUENCE [LARGE SCALE GENOMIC DNA]</scope>
    <source>
        <strain evidence="2 3">3A-2</strain>
    </source>
</reference>
<proteinExistence type="predicted"/>
<feature type="domain" description="Hemimethylated DNA-binding" evidence="1">
    <location>
        <begin position="476"/>
        <end position="575"/>
    </location>
</feature>
<name>A0A8E2J6X6_9APHY</name>
<dbReference type="SUPFAM" id="SSF81383">
    <property type="entry name" value="F-box domain"/>
    <property type="match status" value="1"/>
</dbReference>
<dbReference type="InterPro" id="IPR032698">
    <property type="entry name" value="SirB1_N"/>
</dbReference>
<sequence>MDIRDMRTTDTSTGTSSLPWLPVEIYTHILTFLPPTDAGLTALISCLSANSALCAAAQTTALWEPFYRARYTECVEERETARRAAHGGDWRLLYRERRRLDRAALRLLDETRVELAGRHRNASRFAKEFSFDVWDALELEAHLPPPPIFRPQPQGGSDEAAGDDVPHALPRRYWAQIMQGVIARHYALGRLVRVCRGDDSIDFEEALACLSAFYDKSPKSVSKQLDELAAFCRQQLAQWNTELDPNQQEFDLRLVCERIRHALRSQGFGPAEGSTFHEPLNQFPHAFLNDHRKSIPMSLVYVFVGVCRRLGIEAGPLNYPHRVLAHVTASGPRGTTVLFDMFSDQPAEQASTISPVGAHSADFLSPCRPVVMLQRAANNIINFVQFQRIHRTTSLTEVNLWADYAACTCFLLRTQEQHLVPHVSQFKPYDGVAVLCDVLGPALSGPARQILEQQCAAIEAADEQRATQVFLRSEHNVQFFVGLIFKHARYSYTGCITGWEPKCMASDDWRAHMEVEKLARGADQPFYTVIAIDGHKRYVAEENIIPIVLTKDIARTLSQSRAYFSRCFEGAQFGEGSMQRGRLLPSEELRKVYPEDDAAGAAWIAEGERNRQGLSDR</sequence>
<dbReference type="PANTHER" id="PTHR31350:SF21">
    <property type="entry name" value="F-BOX ONLY PROTEIN 21"/>
    <property type="match status" value="1"/>
</dbReference>
<dbReference type="SUPFAM" id="SSF141255">
    <property type="entry name" value="YccV-like"/>
    <property type="match status" value="1"/>
</dbReference>
<dbReference type="Pfam" id="PF08755">
    <property type="entry name" value="YccV-like"/>
    <property type="match status" value="1"/>
</dbReference>
<accession>A0A8E2J6X6</accession>
<dbReference type="InterPro" id="IPR036623">
    <property type="entry name" value="Hemimethylated_DNA-bd_sf"/>
</dbReference>
<dbReference type="AlphaFoldDB" id="A0A8E2J6X6"/>
<dbReference type="EMBL" id="KV722341">
    <property type="protein sequence ID" value="OCH94687.1"/>
    <property type="molecule type" value="Genomic_DNA"/>
</dbReference>
<dbReference type="InterPro" id="IPR036047">
    <property type="entry name" value="F-box-like_dom_sf"/>
</dbReference>
<dbReference type="OrthoDB" id="28868at2759"/>
<dbReference type="SMART" id="SM00992">
    <property type="entry name" value="YccV-like"/>
    <property type="match status" value="1"/>
</dbReference>
<dbReference type="Pfam" id="PF13369">
    <property type="entry name" value="Transglut_core2"/>
    <property type="match status" value="1"/>
</dbReference>